<keyword evidence="3" id="KW-1185">Reference proteome</keyword>
<gene>
    <name evidence="2" type="ORF">SISNIDRAFT_471347</name>
</gene>
<evidence type="ECO:0000256" key="1">
    <source>
        <dbReference type="SAM" id="MobiDB-lite"/>
    </source>
</evidence>
<evidence type="ECO:0000313" key="3">
    <source>
        <dbReference type="Proteomes" id="UP000076722"/>
    </source>
</evidence>
<dbReference type="EMBL" id="KV419461">
    <property type="protein sequence ID" value="KZS86963.1"/>
    <property type="molecule type" value="Genomic_DNA"/>
</dbReference>
<feature type="compositionally biased region" description="Basic residues" evidence="1">
    <location>
        <begin position="163"/>
        <end position="172"/>
    </location>
</feature>
<dbReference type="AlphaFoldDB" id="A0A164MRK9"/>
<organism evidence="2 3">
    <name type="scientific">Sistotremastrum niveocremeum HHB9708</name>
    <dbReference type="NCBI Taxonomy" id="1314777"/>
    <lineage>
        <taxon>Eukaryota</taxon>
        <taxon>Fungi</taxon>
        <taxon>Dikarya</taxon>
        <taxon>Basidiomycota</taxon>
        <taxon>Agaricomycotina</taxon>
        <taxon>Agaricomycetes</taxon>
        <taxon>Sistotremastrales</taxon>
        <taxon>Sistotremastraceae</taxon>
        <taxon>Sertulicium</taxon>
        <taxon>Sertulicium niveocremeum</taxon>
    </lineage>
</organism>
<evidence type="ECO:0000313" key="2">
    <source>
        <dbReference type="EMBL" id="KZS86963.1"/>
    </source>
</evidence>
<proteinExistence type="predicted"/>
<feature type="compositionally biased region" description="Basic and acidic residues" evidence="1">
    <location>
        <begin position="137"/>
        <end position="149"/>
    </location>
</feature>
<sequence>MAIITHLTPKIPWVYPFPGPLRVLGCDHELVRTGFEPELNPFELNHGSGSGSGISAEPNQEDASTPPSNNLVPTHNRPSTPHPLSHESDIEAGVEPAAEPGRAGAKKRKLSSKKGQTVGEPASKKKKVLPQPVPRWKGKENMEPPRADEGEGEGEGEGDSVGQRKKRVRQRNARGEAAIQALTGRRRKALNGQMFVVVVDLVVGRSRVDCKGHASASAETQGGQGQGYLSTSLIISHVYNDVTLARESLNL</sequence>
<dbReference type="Proteomes" id="UP000076722">
    <property type="component" value="Unassembled WGS sequence"/>
</dbReference>
<accession>A0A164MRK9</accession>
<protein>
    <submittedName>
        <fullName evidence="2">Uncharacterized protein</fullName>
    </submittedName>
</protein>
<feature type="region of interest" description="Disordered" evidence="1">
    <location>
        <begin position="41"/>
        <end position="174"/>
    </location>
</feature>
<feature type="compositionally biased region" description="Polar residues" evidence="1">
    <location>
        <begin position="57"/>
        <end position="79"/>
    </location>
</feature>
<reference evidence="2 3" key="1">
    <citation type="journal article" date="2016" name="Mol. Biol. Evol.">
        <title>Comparative Genomics of Early-Diverging Mushroom-Forming Fungi Provides Insights into the Origins of Lignocellulose Decay Capabilities.</title>
        <authorList>
            <person name="Nagy L.G."/>
            <person name="Riley R."/>
            <person name="Tritt A."/>
            <person name="Adam C."/>
            <person name="Daum C."/>
            <person name="Floudas D."/>
            <person name="Sun H."/>
            <person name="Yadav J.S."/>
            <person name="Pangilinan J."/>
            <person name="Larsson K.H."/>
            <person name="Matsuura K."/>
            <person name="Barry K."/>
            <person name="Labutti K."/>
            <person name="Kuo R."/>
            <person name="Ohm R.A."/>
            <person name="Bhattacharya S.S."/>
            <person name="Shirouzu T."/>
            <person name="Yoshinaga Y."/>
            <person name="Martin F.M."/>
            <person name="Grigoriev I.V."/>
            <person name="Hibbett D.S."/>
        </authorList>
    </citation>
    <scope>NUCLEOTIDE SEQUENCE [LARGE SCALE GENOMIC DNA]</scope>
    <source>
        <strain evidence="2 3">HHB9708</strain>
    </source>
</reference>
<name>A0A164MRK9_9AGAM</name>